<gene>
    <name evidence="2" type="ORF">DK846_07460</name>
</gene>
<dbReference type="EMBL" id="QGMY01000006">
    <property type="protein sequence ID" value="PWR72780.1"/>
    <property type="molecule type" value="Genomic_DNA"/>
</dbReference>
<feature type="transmembrane region" description="Helical" evidence="1">
    <location>
        <begin position="65"/>
        <end position="87"/>
    </location>
</feature>
<evidence type="ECO:0000256" key="1">
    <source>
        <dbReference type="SAM" id="Phobius"/>
    </source>
</evidence>
<name>A0A2V2N2D2_9EURY</name>
<evidence type="ECO:0000313" key="2">
    <source>
        <dbReference type="EMBL" id="PWR72780.1"/>
    </source>
</evidence>
<sequence>MIISLLEKLYLCLFIACMFALAYFSPIWYVYPLIMCIFLCIWFFYTHKSEKGIVLLLWGEFSCVAAWYASPFLAWVIQIPVIGLFLLNLDIPHTKQEQLYSIILFGLLGVITVLSDQINHTMIPVILILVVSVVVILGMMITEFRFKKEFRVEKV</sequence>
<dbReference type="Proteomes" id="UP000245657">
    <property type="component" value="Unassembled WGS sequence"/>
</dbReference>
<accession>A0A2V2N2D2</accession>
<comment type="caution">
    <text evidence="2">The sequence shown here is derived from an EMBL/GenBank/DDBJ whole genome shotgun (WGS) entry which is preliminary data.</text>
</comment>
<keyword evidence="1" id="KW-0812">Transmembrane</keyword>
<dbReference type="GeneID" id="97548518"/>
<reference evidence="2 3" key="1">
    <citation type="submission" date="2018-05" db="EMBL/GenBank/DDBJ databases">
        <title>Draft genome of Methanospirillum lacunae Ki8-1.</title>
        <authorList>
            <person name="Dueholm M.S."/>
            <person name="Nielsen P.H."/>
            <person name="Bakmann L.F."/>
            <person name="Otzen D.E."/>
        </authorList>
    </citation>
    <scope>NUCLEOTIDE SEQUENCE [LARGE SCALE GENOMIC DNA]</scope>
    <source>
        <strain evidence="2 3">Ki8-1</strain>
    </source>
</reference>
<feature type="transmembrane region" description="Helical" evidence="1">
    <location>
        <begin position="121"/>
        <end position="141"/>
    </location>
</feature>
<organism evidence="2 3">
    <name type="scientific">Methanospirillum lacunae</name>
    <dbReference type="NCBI Taxonomy" id="668570"/>
    <lineage>
        <taxon>Archaea</taxon>
        <taxon>Methanobacteriati</taxon>
        <taxon>Methanobacteriota</taxon>
        <taxon>Stenosarchaea group</taxon>
        <taxon>Methanomicrobia</taxon>
        <taxon>Methanomicrobiales</taxon>
        <taxon>Methanospirillaceae</taxon>
        <taxon>Methanospirillum</taxon>
    </lineage>
</organism>
<keyword evidence="3" id="KW-1185">Reference proteome</keyword>
<dbReference type="AlphaFoldDB" id="A0A2V2N2D2"/>
<keyword evidence="1" id="KW-1133">Transmembrane helix</keyword>
<proteinExistence type="predicted"/>
<protein>
    <submittedName>
        <fullName evidence="2">Uncharacterized protein</fullName>
    </submittedName>
</protein>
<feature type="transmembrane region" description="Helical" evidence="1">
    <location>
        <begin position="12"/>
        <end position="45"/>
    </location>
</feature>
<evidence type="ECO:0000313" key="3">
    <source>
        <dbReference type="Proteomes" id="UP000245657"/>
    </source>
</evidence>
<dbReference type="RefSeq" id="WP_109968291.1">
    <property type="nucleotide sequence ID" value="NZ_CP176093.1"/>
</dbReference>
<feature type="transmembrane region" description="Helical" evidence="1">
    <location>
        <begin position="99"/>
        <end position="115"/>
    </location>
</feature>
<keyword evidence="1" id="KW-0472">Membrane</keyword>